<keyword evidence="1" id="KW-0812">Transmembrane</keyword>
<sequence length="138" mass="13803">MTTATSKSKVLRGSAAVSAVAVLAALTVGFLVAGANGLTGAAIGSIATLVVLATGSWGLFWVAAKSPALSLPAAVGVFTVSGMILFVVLLVVSQTGGDAVVRPAAFSVMALTVAWTTTFAVLVRRERIPLFDLPGADS</sequence>
<keyword evidence="1" id="KW-0472">Membrane</keyword>
<reference evidence="2 3" key="1">
    <citation type="submission" date="2020-07" db="EMBL/GenBank/DDBJ databases">
        <title>Sequencing the genomes of 1000 actinobacteria strains.</title>
        <authorList>
            <person name="Klenk H.-P."/>
        </authorList>
    </citation>
    <scope>NUCLEOTIDE SEQUENCE [LARGE SCALE GENOMIC DNA]</scope>
    <source>
        <strain evidence="2 3">DSM 26487</strain>
    </source>
</reference>
<evidence type="ECO:0000256" key="1">
    <source>
        <dbReference type="SAM" id="Phobius"/>
    </source>
</evidence>
<protein>
    <submittedName>
        <fullName evidence="2">FtsH-binding integral membrane protein</fullName>
    </submittedName>
</protein>
<organism evidence="2 3">
    <name type="scientific">Nocardioides panzhihuensis</name>
    <dbReference type="NCBI Taxonomy" id="860243"/>
    <lineage>
        <taxon>Bacteria</taxon>
        <taxon>Bacillati</taxon>
        <taxon>Actinomycetota</taxon>
        <taxon>Actinomycetes</taxon>
        <taxon>Propionibacteriales</taxon>
        <taxon>Nocardioidaceae</taxon>
        <taxon>Nocardioides</taxon>
    </lineage>
</organism>
<dbReference type="RefSeq" id="WP_179659336.1">
    <property type="nucleotide sequence ID" value="NZ_JACBZR010000001.1"/>
</dbReference>
<name>A0A7Z0DPF2_9ACTN</name>
<keyword evidence="1" id="KW-1133">Transmembrane helix</keyword>
<accession>A0A7Z0DPF2</accession>
<dbReference type="Proteomes" id="UP000564496">
    <property type="component" value="Unassembled WGS sequence"/>
</dbReference>
<feature type="transmembrane region" description="Helical" evidence="1">
    <location>
        <begin position="104"/>
        <end position="123"/>
    </location>
</feature>
<feature type="transmembrane region" description="Helical" evidence="1">
    <location>
        <begin position="15"/>
        <end position="35"/>
    </location>
</feature>
<comment type="caution">
    <text evidence="2">The sequence shown here is derived from an EMBL/GenBank/DDBJ whole genome shotgun (WGS) entry which is preliminary data.</text>
</comment>
<gene>
    <name evidence="2" type="ORF">BJ988_003650</name>
</gene>
<dbReference type="EMBL" id="JACBZR010000001">
    <property type="protein sequence ID" value="NYI79002.1"/>
    <property type="molecule type" value="Genomic_DNA"/>
</dbReference>
<feature type="transmembrane region" description="Helical" evidence="1">
    <location>
        <begin position="71"/>
        <end position="92"/>
    </location>
</feature>
<dbReference type="AlphaFoldDB" id="A0A7Z0DPF2"/>
<feature type="transmembrane region" description="Helical" evidence="1">
    <location>
        <begin position="41"/>
        <end position="64"/>
    </location>
</feature>
<keyword evidence="3" id="KW-1185">Reference proteome</keyword>
<evidence type="ECO:0000313" key="3">
    <source>
        <dbReference type="Proteomes" id="UP000564496"/>
    </source>
</evidence>
<evidence type="ECO:0000313" key="2">
    <source>
        <dbReference type="EMBL" id="NYI79002.1"/>
    </source>
</evidence>
<proteinExistence type="predicted"/>